<feature type="domain" description="Glycosyltransferase 2-like" evidence="1">
    <location>
        <begin position="6"/>
        <end position="164"/>
    </location>
</feature>
<dbReference type="InterPro" id="IPR001173">
    <property type="entry name" value="Glyco_trans_2-like"/>
</dbReference>
<proteinExistence type="predicted"/>
<comment type="caution">
    <text evidence="2">The sequence shown here is derived from an EMBL/GenBank/DDBJ whole genome shotgun (WGS) entry which is preliminary data.</text>
</comment>
<keyword evidence="3" id="KW-1185">Reference proteome</keyword>
<dbReference type="PANTHER" id="PTHR43685">
    <property type="entry name" value="GLYCOSYLTRANSFERASE"/>
    <property type="match status" value="1"/>
</dbReference>
<reference evidence="2 3" key="1">
    <citation type="submission" date="2022-04" db="EMBL/GenBank/DDBJ databases">
        <title>Positive selection, recombination, and allopatry shape intraspecific diversity of widespread and dominant cyanobacteria.</title>
        <authorList>
            <person name="Wei J."/>
            <person name="Shu W."/>
            <person name="Hu C."/>
        </authorList>
    </citation>
    <scope>NUCLEOTIDE SEQUENCE [LARGE SCALE GENOMIC DNA]</scope>
    <source>
        <strain evidence="2 3">AS-A4</strain>
    </source>
</reference>
<accession>A0ABV0KN38</accession>
<dbReference type="RefSeq" id="WP_190449498.1">
    <property type="nucleotide sequence ID" value="NZ_JAMPLM010000013.1"/>
</dbReference>
<evidence type="ECO:0000259" key="1">
    <source>
        <dbReference type="Pfam" id="PF00535"/>
    </source>
</evidence>
<protein>
    <submittedName>
        <fullName evidence="2">Glycosyltransferase</fullName>
    </submittedName>
</protein>
<dbReference type="PANTHER" id="PTHR43685:SF13">
    <property type="entry name" value="O ANTIGEN BIOSYNTHESIS RHAMNOSYLTRANSFERASE RFBN"/>
    <property type="match status" value="1"/>
</dbReference>
<gene>
    <name evidence="2" type="ORF">NDI38_15225</name>
</gene>
<sequence>MNPRTSILIRTKDEAKDIDKTLALVTDQTLKPDEIVVVDSGSTDGTIDIVKQRADVKLITMRPEDFTFGRSLNLGFTATQAEIVIALSAHAFPCDRDWLRHLVEPFDDPRVAGVYGKQAPHLDAYPPVEREYRSFYGDQPRVQANPQNPDERTFSNANAAIRRQCWEKHPFDEALSGCEDVEWASAMLMLGHTILYVPDAAVYHSHNEPLSQVYRRTYRETLALQTLYAQDMGLRDACKRWCHAVVADWHFILQQKKDLYWLLRSPLYRLVWVYGYLRPSLPAALWKPFYKHWKRGQLGSKEVGNL</sequence>
<evidence type="ECO:0000313" key="3">
    <source>
        <dbReference type="Proteomes" id="UP001476950"/>
    </source>
</evidence>
<dbReference type="Proteomes" id="UP001476950">
    <property type="component" value="Unassembled WGS sequence"/>
</dbReference>
<dbReference type="Pfam" id="PF00535">
    <property type="entry name" value="Glycos_transf_2"/>
    <property type="match status" value="1"/>
</dbReference>
<evidence type="ECO:0000313" key="2">
    <source>
        <dbReference type="EMBL" id="MEP1059790.1"/>
    </source>
</evidence>
<dbReference type="EMBL" id="JAMPLM010000013">
    <property type="protein sequence ID" value="MEP1059790.1"/>
    <property type="molecule type" value="Genomic_DNA"/>
</dbReference>
<name>A0ABV0KN38_9CYAN</name>
<dbReference type="SUPFAM" id="SSF53448">
    <property type="entry name" value="Nucleotide-diphospho-sugar transferases"/>
    <property type="match status" value="1"/>
</dbReference>
<organism evidence="2 3">
    <name type="scientific">Stenomitos frigidus AS-A4</name>
    <dbReference type="NCBI Taxonomy" id="2933935"/>
    <lineage>
        <taxon>Bacteria</taxon>
        <taxon>Bacillati</taxon>
        <taxon>Cyanobacteriota</taxon>
        <taxon>Cyanophyceae</taxon>
        <taxon>Leptolyngbyales</taxon>
        <taxon>Leptolyngbyaceae</taxon>
        <taxon>Stenomitos</taxon>
    </lineage>
</organism>
<dbReference type="Gene3D" id="3.90.550.10">
    <property type="entry name" value="Spore Coat Polysaccharide Biosynthesis Protein SpsA, Chain A"/>
    <property type="match status" value="1"/>
</dbReference>
<dbReference type="InterPro" id="IPR029044">
    <property type="entry name" value="Nucleotide-diphossugar_trans"/>
</dbReference>
<dbReference type="InterPro" id="IPR050834">
    <property type="entry name" value="Glycosyltransf_2"/>
</dbReference>